<evidence type="ECO:0000313" key="2">
    <source>
        <dbReference type="Proteomes" id="UP000199666"/>
    </source>
</evidence>
<proteinExistence type="predicted"/>
<gene>
    <name evidence="1" type="ORF">SAMN04489864_102252</name>
</gene>
<dbReference type="STRING" id="414048.SAMN04489864_102252"/>
<dbReference type="AlphaFoldDB" id="A0A1I2UUM2"/>
<reference evidence="1 2" key="1">
    <citation type="submission" date="2016-10" db="EMBL/GenBank/DDBJ databases">
        <authorList>
            <person name="de Groot N.N."/>
        </authorList>
    </citation>
    <scope>NUCLEOTIDE SEQUENCE [LARGE SCALE GENOMIC DNA]</scope>
    <source>
        <strain evidence="1 2">DSM 18684</strain>
    </source>
</reference>
<sequence length="367" mass="42858">MLLCWFVSPKQKLVIAIVDKTVLDQKGQEHISLNWILNHHKYAKNKTEGYKIERDYYGFFPKDDEQFSIRGLERFSPSQLAKLSEDADLAYFTDTYGIYNKEWYQQKNDQRSSGILYGGLSNRDLAFIKLMKDKKKLIITEFNTIGSPTSPEIRTQFESLFGMKWSGWTARYFNSLDTNINKELPVWMVKNYKAINKNRWPFKKSGIVFVSELDQIVILEDSTHLAHSMPYILSTPSAQHQFGLPEKIKYPFWFDVIIPNEKINIIDAKFNLSLNASGIAALKKFGIPPSFPAVLRQNAASPKFYYFSGDFCDNPISLTTSYFKGISFFKFLFYDTEDPMERNSFFWNFYKPLITNILKTEQMNQRN</sequence>
<protein>
    <submittedName>
        <fullName evidence="1">Uncharacterized protein</fullName>
    </submittedName>
</protein>
<keyword evidence="2" id="KW-1185">Reference proteome</keyword>
<dbReference type="Proteomes" id="UP000199666">
    <property type="component" value="Unassembled WGS sequence"/>
</dbReference>
<evidence type="ECO:0000313" key="1">
    <source>
        <dbReference type="EMBL" id="SFG78481.1"/>
    </source>
</evidence>
<dbReference type="EMBL" id="FOPP01000002">
    <property type="protein sequence ID" value="SFG78481.1"/>
    <property type="molecule type" value="Genomic_DNA"/>
</dbReference>
<accession>A0A1I2UUM2</accession>
<organism evidence="1 2">
    <name type="scientific">Pedobacter insulae</name>
    <dbReference type="NCBI Taxonomy" id="414048"/>
    <lineage>
        <taxon>Bacteria</taxon>
        <taxon>Pseudomonadati</taxon>
        <taxon>Bacteroidota</taxon>
        <taxon>Sphingobacteriia</taxon>
        <taxon>Sphingobacteriales</taxon>
        <taxon>Sphingobacteriaceae</taxon>
        <taxon>Pedobacter</taxon>
    </lineage>
</organism>
<name>A0A1I2UUM2_9SPHI</name>